<keyword evidence="1" id="KW-0812">Transmembrane</keyword>
<sequence length="44" mass="5046">MKLKKMDDDWIEVIIYGLLAAVLIGLSLCFIFLSVKTDRLFVTI</sequence>
<evidence type="ECO:0000256" key="1">
    <source>
        <dbReference type="SAM" id="Phobius"/>
    </source>
</evidence>
<keyword evidence="1" id="KW-0472">Membrane</keyword>
<dbReference type="EMBL" id="VSSQ01036465">
    <property type="protein sequence ID" value="MPM88956.1"/>
    <property type="molecule type" value="Genomic_DNA"/>
</dbReference>
<organism evidence="2">
    <name type="scientific">bioreactor metagenome</name>
    <dbReference type="NCBI Taxonomy" id="1076179"/>
    <lineage>
        <taxon>unclassified sequences</taxon>
        <taxon>metagenomes</taxon>
        <taxon>ecological metagenomes</taxon>
    </lineage>
</organism>
<reference evidence="2" key="1">
    <citation type="submission" date="2019-08" db="EMBL/GenBank/DDBJ databases">
        <authorList>
            <person name="Kucharzyk K."/>
            <person name="Murdoch R.W."/>
            <person name="Higgins S."/>
            <person name="Loffler F."/>
        </authorList>
    </citation>
    <scope>NUCLEOTIDE SEQUENCE</scope>
</reference>
<gene>
    <name evidence="2" type="ORF">SDC9_136060</name>
</gene>
<accession>A0A645DI16</accession>
<evidence type="ECO:0000313" key="2">
    <source>
        <dbReference type="EMBL" id="MPM88956.1"/>
    </source>
</evidence>
<keyword evidence="1" id="KW-1133">Transmembrane helix</keyword>
<feature type="transmembrane region" description="Helical" evidence="1">
    <location>
        <begin position="13"/>
        <end position="35"/>
    </location>
</feature>
<dbReference type="AlphaFoldDB" id="A0A645DI16"/>
<protein>
    <submittedName>
        <fullName evidence="2">Uncharacterized protein</fullName>
    </submittedName>
</protein>
<proteinExistence type="predicted"/>
<name>A0A645DI16_9ZZZZ</name>
<comment type="caution">
    <text evidence="2">The sequence shown here is derived from an EMBL/GenBank/DDBJ whole genome shotgun (WGS) entry which is preliminary data.</text>
</comment>